<dbReference type="Proteomes" id="UP000190539">
    <property type="component" value="Unassembled WGS sequence"/>
</dbReference>
<dbReference type="EMBL" id="MVFC01000008">
    <property type="protein sequence ID" value="OON80153.1"/>
    <property type="molecule type" value="Genomic_DNA"/>
</dbReference>
<protein>
    <submittedName>
        <fullName evidence="2">Uncharacterized protein</fullName>
    </submittedName>
</protein>
<keyword evidence="3" id="KW-1185">Reference proteome</keyword>
<gene>
    <name evidence="2" type="ORF">B1H18_13360</name>
</gene>
<accession>A0A1V4AAP8</accession>
<sequence>MHHPESEHRAEEIGSFAQYELMRPVVRGVAIHPVQASLDVMDTAARRSPRETAPRHGHTVRGSRLRKGGCGTGVLHRGARGDLT</sequence>
<evidence type="ECO:0000313" key="3">
    <source>
        <dbReference type="Proteomes" id="UP000190539"/>
    </source>
</evidence>
<dbReference type="STRING" id="83656.B1H18_13360"/>
<evidence type="ECO:0000256" key="1">
    <source>
        <dbReference type="SAM" id="MobiDB-lite"/>
    </source>
</evidence>
<feature type="region of interest" description="Disordered" evidence="1">
    <location>
        <begin position="45"/>
        <end position="84"/>
    </location>
</feature>
<name>A0A1V4AAP8_9ACTN</name>
<organism evidence="2 3">
    <name type="scientific">Streptomyces tsukubensis</name>
    <dbReference type="NCBI Taxonomy" id="83656"/>
    <lineage>
        <taxon>Bacteria</taxon>
        <taxon>Bacillati</taxon>
        <taxon>Actinomycetota</taxon>
        <taxon>Actinomycetes</taxon>
        <taxon>Kitasatosporales</taxon>
        <taxon>Streptomycetaceae</taxon>
        <taxon>Streptomyces</taxon>
    </lineage>
</organism>
<proteinExistence type="predicted"/>
<comment type="caution">
    <text evidence="2">The sequence shown here is derived from an EMBL/GenBank/DDBJ whole genome shotgun (WGS) entry which is preliminary data.</text>
</comment>
<feature type="compositionally biased region" description="Basic and acidic residues" evidence="1">
    <location>
        <begin position="45"/>
        <end position="54"/>
    </location>
</feature>
<dbReference type="AlphaFoldDB" id="A0A1V4AAP8"/>
<feature type="compositionally biased region" description="Basic residues" evidence="1">
    <location>
        <begin position="55"/>
        <end position="67"/>
    </location>
</feature>
<evidence type="ECO:0000313" key="2">
    <source>
        <dbReference type="EMBL" id="OON80153.1"/>
    </source>
</evidence>
<reference evidence="2 3" key="1">
    <citation type="submission" date="2017-02" db="EMBL/GenBank/DDBJ databases">
        <title>Draft Genome Sequence of Streptomyces tsukubaensis F601, a Producer of the immunosuppressant tacrolimus FK506.</title>
        <authorList>
            <person name="Zong G."/>
            <person name="Zhong C."/>
            <person name="Fu J."/>
            <person name="Qin R."/>
            <person name="Cao G."/>
        </authorList>
    </citation>
    <scope>NUCLEOTIDE SEQUENCE [LARGE SCALE GENOMIC DNA]</scope>
    <source>
        <strain evidence="2 3">F601</strain>
    </source>
</reference>